<proteinExistence type="predicted"/>
<comment type="caution">
    <text evidence="1">The sequence shown here is derived from an EMBL/GenBank/DDBJ whole genome shotgun (WGS) entry which is preliminary data.</text>
</comment>
<name>A0ACC0D2P2_9PEZI</name>
<protein>
    <submittedName>
        <fullName evidence="1">MFS general substrate transporter</fullName>
    </submittedName>
</protein>
<sequence length="890" mass="99424">MASREIISTKDAVDISGVVADKGVNHSDTDSTHIQASALVAEKPKQTWKSYLWDTFDKSPEERRFLFKLDAVILTFASLGYFIKNLDQINVNSAFVSGMKEDLGLYGNQLNYMITCWTVGYVVACEVVWSVLTILLSKCQTAEQIYVLRFFIGLAESTFYPGMQYIIGNRKDELARRSCIFHASGTIGTMFSGYLMAGVYTLGGTNGFRGWQWLFIINTAISLPIAIAGFFFFPDVPEITRAWWLTKDEIQIAQKRMQLEGRANRGSYTKAKFRKIFTSWHIYALTLLYFFFNNGTGYGSQPAFALWLKQEGYSITAINSYPTIASAIAVIFTYIYAWTSDTIFKGARWPPMVFSGVVNIITNTSLAVWDIPTGWKWFCYLVGMIGGGISGLTFAWAHEICSDDNEERALVVATMNEMAYVMQSWLPLLIWQQVDGPRYHKGFITMVFIAAGLIDVAVIGAGISGVASAAHLLRAGFNVTVFERTGVVGGVWNFEPQTDRDPPFPNVRPPDPNWGEVEKEELTSDEVELIHGPPNPCYAGLKNNIPTPIMRSSLLQWPEGSEDLVDQKVVHQYVQDIARIHKVGDKILFHTRVESVSKPSGDSQWNVVTTTFARTSSGHTLTKKAWKFDAVVVASGHYHIPYVPDVPGLPTWKQRFPDRVTHSKRYRTPTPFSNRTILIIGAGVSALDIAKETAPLGTKIIQSRRESKYDLLGSRLPERVERVAMVAEFILDDTTAKTSPQQLEPGTAIPGKVILEDGKVLEGIDHVIIATGYITSYPFLGELEQPLVPWQDADERVITTSDGYITHNLHKDVFYIPDPSLAFIGVSHLVSTFSLFDFQAQVAAKVFAGQAHLPPESVMKQEHKERKARFEPGERFHSMFAAEDVSIECG</sequence>
<gene>
    <name evidence="1" type="ORF">F4821DRAFT_269735</name>
</gene>
<evidence type="ECO:0000313" key="1">
    <source>
        <dbReference type="EMBL" id="KAI6086977.1"/>
    </source>
</evidence>
<keyword evidence="2" id="KW-1185">Reference proteome</keyword>
<organism evidence="1 2">
    <name type="scientific">Hypoxylon rubiginosum</name>
    <dbReference type="NCBI Taxonomy" id="110542"/>
    <lineage>
        <taxon>Eukaryota</taxon>
        <taxon>Fungi</taxon>
        <taxon>Dikarya</taxon>
        <taxon>Ascomycota</taxon>
        <taxon>Pezizomycotina</taxon>
        <taxon>Sordariomycetes</taxon>
        <taxon>Xylariomycetidae</taxon>
        <taxon>Xylariales</taxon>
        <taxon>Hypoxylaceae</taxon>
        <taxon>Hypoxylon</taxon>
    </lineage>
</organism>
<reference evidence="1 2" key="1">
    <citation type="journal article" date="2022" name="New Phytol.">
        <title>Ecological generalism drives hyperdiversity of secondary metabolite gene clusters in xylarialean endophytes.</title>
        <authorList>
            <person name="Franco M.E.E."/>
            <person name="Wisecaver J.H."/>
            <person name="Arnold A.E."/>
            <person name="Ju Y.M."/>
            <person name="Slot J.C."/>
            <person name="Ahrendt S."/>
            <person name="Moore L.P."/>
            <person name="Eastman K.E."/>
            <person name="Scott K."/>
            <person name="Konkel Z."/>
            <person name="Mondo S.J."/>
            <person name="Kuo A."/>
            <person name="Hayes R.D."/>
            <person name="Haridas S."/>
            <person name="Andreopoulos B."/>
            <person name="Riley R."/>
            <person name="LaButti K."/>
            <person name="Pangilinan J."/>
            <person name="Lipzen A."/>
            <person name="Amirebrahimi M."/>
            <person name="Yan J."/>
            <person name="Adam C."/>
            <person name="Keymanesh K."/>
            <person name="Ng V."/>
            <person name="Louie K."/>
            <person name="Northen T."/>
            <person name="Drula E."/>
            <person name="Henrissat B."/>
            <person name="Hsieh H.M."/>
            <person name="Youens-Clark K."/>
            <person name="Lutzoni F."/>
            <person name="Miadlikowska J."/>
            <person name="Eastwood D.C."/>
            <person name="Hamelin R.C."/>
            <person name="Grigoriev I.V."/>
            <person name="U'Ren J.M."/>
        </authorList>
    </citation>
    <scope>NUCLEOTIDE SEQUENCE [LARGE SCALE GENOMIC DNA]</scope>
    <source>
        <strain evidence="1 2">ER1909</strain>
    </source>
</reference>
<dbReference type="Proteomes" id="UP001497680">
    <property type="component" value="Unassembled WGS sequence"/>
</dbReference>
<accession>A0ACC0D2P2</accession>
<dbReference type="EMBL" id="MU394311">
    <property type="protein sequence ID" value="KAI6086977.1"/>
    <property type="molecule type" value="Genomic_DNA"/>
</dbReference>
<evidence type="ECO:0000313" key="2">
    <source>
        <dbReference type="Proteomes" id="UP001497680"/>
    </source>
</evidence>